<dbReference type="Pfam" id="PF07969">
    <property type="entry name" value="Amidohydro_3"/>
    <property type="match status" value="1"/>
</dbReference>
<dbReference type="SUPFAM" id="SSF51338">
    <property type="entry name" value="Composite domain of metallo-dependent hydrolases"/>
    <property type="match status" value="1"/>
</dbReference>
<dbReference type="GeneID" id="96623857"/>
<dbReference type="RefSeq" id="WP_190723914.1">
    <property type="nucleotide sequence ID" value="NZ_CP061539.1"/>
</dbReference>
<keyword evidence="2" id="KW-0378">Hydrolase</keyword>
<organism evidence="2 3">
    <name type="scientific">Rothia terrae</name>
    <dbReference type="NCBI Taxonomy" id="396015"/>
    <lineage>
        <taxon>Bacteria</taxon>
        <taxon>Bacillati</taxon>
        <taxon>Actinomycetota</taxon>
        <taxon>Actinomycetes</taxon>
        <taxon>Micrococcales</taxon>
        <taxon>Micrococcaceae</taxon>
        <taxon>Rothia</taxon>
    </lineage>
</organism>
<dbReference type="InterPro" id="IPR011059">
    <property type="entry name" value="Metal-dep_hydrolase_composite"/>
</dbReference>
<dbReference type="Proteomes" id="UP000516404">
    <property type="component" value="Chromosome"/>
</dbReference>
<dbReference type="PANTHER" id="PTHR22642:SF2">
    <property type="entry name" value="PROTEIN LONG AFTER FAR-RED 3"/>
    <property type="match status" value="1"/>
</dbReference>
<dbReference type="AlphaFoldDB" id="A0A7H2BB52"/>
<accession>A0A7H2BB52</accession>
<keyword evidence="3" id="KW-1185">Reference proteome</keyword>
<dbReference type="InterPro" id="IPR013108">
    <property type="entry name" value="Amidohydro_3"/>
</dbReference>
<evidence type="ECO:0000259" key="1">
    <source>
        <dbReference type="Pfam" id="PF07969"/>
    </source>
</evidence>
<dbReference type="Gene3D" id="3.20.20.140">
    <property type="entry name" value="Metal-dependent hydrolases"/>
    <property type="match status" value="1"/>
</dbReference>
<dbReference type="KEGG" id="rter:IDM49_06375"/>
<evidence type="ECO:0000313" key="2">
    <source>
        <dbReference type="EMBL" id="QNV36898.1"/>
    </source>
</evidence>
<dbReference type="EMBL" id="CP061539">
    <property type="protein sequence ID" value="QNV36898.1"/>
    <property type="molecule type" value="Genomic_DNA"/>
</dbReference>
<dbReference type="PANTHER" id="PTHR22642">
    <property type="entry name" value="IMIDAZOLONEPROPIONASE"/>
    <property type="match status" value="1"/>
</dbReference>
<sequence length="356" mass="38117">MTKVQVFSNGSVYSPADPFATSLVANGEKVEWVGSDAGAESIMDDSMESQDLNGLLITPGFVVGGVTVDSLQELQNLEEQLPAHGYVAGTIFIGEDLLKEASKISGLSLYPYVRIQRESKVEHLKNLGAYGVLVDAGQTEASVLVSKAVDAGLKVAFDASSEELIESALAIIEALNAESPLKRLRAGVRLDGVLEVTQAQLNRIEKLNISIGFVDDLNTTSASLASAIKAGVATYIGSSTQPTQKLWGWELTTLAVHRQNSSDNISARAAFNSQTRGAWRGLGFAEPTQGQLVPGGNADFALWYFDSLMVQTADERVAAWSTDPRARTPLLPTLDGDTYPQCATTYRSSAPIFVRK</sequence>
<dbReference type="GO" id="GO:0016810">
    <property type="term" value="F:hydrolase activity, acting on carbon-nitrogen (but not peptide) bonds"/>
    <property type="evidence" value="ECO:0007669"/>
    <property type="project" value="InterPro"/>
</dbReference>
<evidence type="ECO:0000313" key="3">
    <source>
        <dbReference type="Proteomes" id="UP000516404"/>
    </source>
</evidence>
<protein>
    <submittedName>
        <fullName evidence="2">Amidohydrolase family protein</fullName>
    </submittedName>
</protein>
<feature type="domain" description="Amidohydrolase 3" evidence="1">
    <location>
        <begin position="139"/>
        <end position="314"/>
    </location>
</feature>
<name>A0A7H2BB52_9MICC</name>
<reference evidence="2 3" key="1">
    <citation type="submission" date="2020-09" db="EMBL/GenBank/DDBJ databases">
        <title>Investigation of environmental microbes.</title>
        <authorList>
            <person name="Ou Y."/>
            <person name="Kang Q."/>
        </authorList>
    </citation>
    <scope>NUCLEOTIDE SEQUENCE [LARGE SCALE GENOMIC DNA]</scope>
    <source>
        <strain evidence="2 3">KJZ-14</strain>
    </source>
</reference>
<proteinExistence type="predicted"/>
<gene>
    <name evidence="2" type="ORF">IDM49_06375</name>
</gene>
<dbReference type="Gene3D" id="2.30.40.10">
    <property type="entry name" value="Urease, subunit C, domain 1"/>
    <property type="match status" value="2"/>
</dbReference>